<feature type="compositionally biased region" description="Acidic residues" evidence="1">
    <location>
        <begin position="40"/>
        <end position="64"/>
    </location>
</feature>
<evidence type="ECO:0000256" key="1">
    <source>
        <dbReference type="SAM" id="MobiDB-lite"/>
    </source>
</evidence>
<keyword evidence="2" id="KW-0472">Membrane</keyword>
<evidence type="ECO:0000256" key="2">
    <source>
        <dbReference type="SAM" id="Phobius"/>
    </source>
</evidence>
<organism evidence="3 4">
    <name type="scientific">Citreimonas salinaria</name>
    <dbReference type="NCBI Taxonomy" id="321339"/>
    <lineage>
        <taxon>Bacteria</taxon>
        <taxon>Pseudomonadati</taxon>
        <taxon>Pseudomonadota</taxon>
        <taxon>Alphaproteobacteria</taxon>
        <taxon>Rhodobacterales</taxon>
        <taxon>Roseobacteraceae</taxon>
        <taxon>Citreimonas</taxon>
    </lineage>
</organism>
<accession>A0A1H3H2J6</accession>
<keyword evidence="4" id="KW-1185">Reference proteome</keyword>
<keyword evidence="2" id="KW-0812">Transmembrane</keyword>
<keyword evidence="2" id="KW-1133">Transmembrane helix</keyword>
<reference evidence="3 4" key="1">
    <citation type="submission" date="2016-10" db="EMBL/GenBank/DDBJ databases">
        <authorList>
            <person name="de Groot N.N."/>
        </authorList>
    </citation>
    <scope>NUCLEOTIDE SEQUENCE [LARGE SCALE GENOMIC DNA]</scope>
    <source>
        <strain evidence="3 4">DSM 26880</strain>
    </source>
</reference>
<sequence>MLRNIILIVIAIIILLVVLFAWGVFEAGDEALEATTPGAEIEEGTVVEPEPLEEATEPEPLEVD</sequence>
<gene>
    <name evidence="3" type="ORF">SAMN05444340_103189</name>
</gene>
<feature type="region of interest" description="Disordered" evidence="1">
    <location>
        <begin position="34"/>
        <end position="64"/>
    </location>
</feature>
<proteinExistence type="predicted"/>
<dbReference type="RefSeq" id="WP_089880277.1">
    <property type="nucleotide sequence ID" value="NZ_FNPF01000003.1"/>
</dbReference>
<dbReference type="STRING" id="321339.SAMN05444340_103189"/>
<protein>
    <submittedName>
        <fullName evidence="3">Uncharacterized protein</fullName>
    </submittedName>
</protein>
<dbReference type="EMBL" id="FNPF01000003">
    <property type="protein sequence ID" value="SDY09671.1"/>
    <property type="molecule type" value="Genomic_DNA"/>
</dbReference>
<evidence type="ECO:0000313" key="4">
    <source>
        <dbReference type="Proteomes" id="UP000199286"/>
    </source>
</evidence>
<dbReference type="AlphaFoldDB" id="A0A1H3H2J6"/>
<dbReference type="Proteomes" id="UP000199286">
    <property type="component" value="Unassembled WGS sequence"/>
</dbReference>
<feature type="transmembrane region" description="Helical" evidence="2">
    <location>
        <begin position="5"/>
        <end position="25"/>
    </location>
</feature>
<evidence type="ECO:0000313" key="3">
    <source>
        <dbReference type="EMBL" id="SDY09671.1"/>
    </source>
</evidence>
<name>A0A1H3H2J6_9RHOB</name>